<keyword evidence="6 10" id="KW-0812">Transmembrane</keyword>
<dbReference type="GO" id="GO:0006031">
    <property type="term" value="P:chitin biosynthetic process"/>
    <property type="evidence" value="ECO:0007669"/>
    <property type="project" value="UniProtKB-UniRule"/>
</dbReference>
<feature type="transmembrane region" description="Helical" evidence="10">
    <location>
        <begin position="728"/>
        <end position="748"/>
    </location>
</feature>
<protein>
    <recommendedName>
        <fullName evidence="2 10">Chitin synthase</fullName>
        <ecNumber evidence="2 10">2.4.1.16</ecNumber>
    </recommendedName>
</protein>
<feature type="transmembrane region" description="Helical" evidence="10">
    <location>
        <begin position="899"/>
        <end position="923"/>
    </location>
</feature>
<comment type="function">
    <text evidence="10">Polymerizes chitin, a structural polymer of the cell wall and septum, by transferring the sugar moiety of UDP-GlcNAc to the non-reducing end of the growing chitin polymer.</text>
</comment>
<dbReference type="PANTHER" id="PTHR22914:SF9">
    <property type="entry name" value="CHITIN SYNTHASE 1"/>
    <property type="match status" value="1"/>
</dbReference>
<accession>A0A1Y2CPS5</accession>
<dbReference type="PANTHER" id="PTHR22914">
    <property type="entry name" value="CHITIN SYNTHASE"/>
    <property type="match status" value="1"/>
</dbReference>
<evidence type="ECO:0000256" key="2">
    <source>
        <dbReference type="ARBA" id="ARBA00012543"/>
    </source>
</evidence>
<evidence type="ECO:0000259" key="12">
    <source>
        <dbReference type="Pfam" id="PF08407"/>
    </source>
</evidence>
<feature type="transmembrane region" description="Helical" evidence="10">
    <location>
        <begin position="755"/>
        <end position="778"/>
    </location>
</feature>
<feature type="transmembrane region" description="Helical" evidence="10">
    <location>
        <begin position="704"/>
        <end position="722"/>
    </location>
</feature>
<evidence type="ECO:0000256" key="5">
    <source>
        <dbReference type="ARBA" id="ARBA00022679"/>
    </source>
</evidence>
<feature type="transmembrane region" description="Helical" evidence="10">
    <location>
        <begin position="610"/>
        <end position="628"/>
    </location>
</feature>
<dbReference type="InterPro" id="IPR013616">
    <property type="entry name" value="Chitin_synth_N"/>
</dbReference>
<dbReference type="EMBL" id="MCGO01000010">
    <property type="protein sequence ID" value="ORY48844.1"/>
    <property type="molecule type" value="Genomic_DNA"/>
</dbReference>
<dbReference type="EC" id="2.4.1.16" evidence="2 10"/>
<dbReference type="Pfam" id="PF08407">
    <property type="entry name" value="Chitin_synth_1N"/>
    <property type="match status" value="1"/>
</dbReference>
<evidence type="ECO:0000256" key="4">
    <source>
        <dbReference type="ARBA" id="ARBA00022676"/>
    </source>
</evidence>
<organism evidence="13 14">
    <name type="scientific">Rhizoclosmatium globosum</name>
    <dbReference type="NCBI Taxonomy" id="329046"/>
    <lineage>
        <taxon>Eukaryota</taxon>
        <taxon>Fungi</taxon>
        <taxon>Fungi incertae sedis</taxon>
        <taxon>Chytridiomycota</taxon>
        <taxon>Chytridiomycota incertae sedis</taxon>
        <taxon>Chytridiomycetes</taxon>
        <taxon>Chytridiales</taxon>
        <taxon>Chytriomycetaceae</taxon>
        <taxon>Rhizoclosmatium</taxon>
    </lineage>
</organism>
<feature type="compositionally biased region" description="Polar residues" evidence="11">
    <location>
        <begin position="148"/>
        <end position="159"/>
    </location>
</feature>
<evidence type="ECO:0000256" key="6">
    <source>
        <dbReference type="ARBA" id="ARBA00022692"/>
    </source>
</evidence>
<keyword evidence="4 10" id="KW-0328">Glycosyltransferase</keyword>
<keyword evidence="8 10" id="KW-0472">Membrane</keyword>
<keyword evidence="5 10" id="KW-0808">Transferase</keyword>
<dbReference type="GO" id="GO:0005886">
    <property type="term" value="C:plasma membrane"/>
    <property type="evidence" value="ECO:0007669"/>
    <property type="project" value="UniProtKB-SubCell"/>
</dbReference>
<dbReference type="GO" id="GO:0030428">
    <property type="term" value="C:cell septum"/>
    <property type="evidence" value="ECO:0007669"/>
    <property type="project" value="TreeGrafter"/>
</dbReference>
<evidence type="ECO:0000256" key="11">
    <source>
        <dbReference type="SAM" id="MobiDB-lite"/>
    </source>
</evidence>
<dbReference type="GO" id="GO:0004100">
    <property type="term" value="F:chitin synthase activity"/>
    <property type="evidence" value="ECO:0007669"/>
    <property type="project" value="UniProtKB-UniRule"/>
</dbReference>
<feature type="transmembrane region" description="Helical" evidence="10">
    <location>
        <begin position="635"/>
        <end position="659"/>
    </location>
</feature>
<name>A0A1Y2CPS5_9FUNG</name>
<gene>
    <name evidence="13" type="ORF">BCR33DRAFT_781869</name>
</gene>
<dbReference type="STRING" id="329046.A0A1Y2CPS5"/>
<feature type="compositionally biased region" description="Low complexity" evidence="11">
    <location>
        <begin position="160"/>
        <end position="173"/>
    </location>
</feature>
<evidence type="ECO:0000256" key="8">
    <source>
        <dbReference type="ARBA" id="ARBA00023136"/>
    </source>
</evidence>
<evidence type="ECO:0000256" key="10">
    <source>
        <dbReference type="RuleBase" id="RU366040"/>
    </source>
</evidence>
<feature type="compositionally biased region" description="Polar residues" evidence="11">
    <location>
        <begin position="1"/>
        <end position="20"/>
    </location>
</feature>
<proteinExistence type="inferred from homology"/>
<evidence type="ECO:0000313" key="14">
    <source>
        <dbReference type="Proteomes" id="UP000193642"/>
    </source>
</evidence>
<feature type="region of interest" description="Disordered" evidence="11">
    <location>
        <begin position="148"/>
        <end position="201"/>
    </location>
</feature>
<dbReference type="AlphaFoldDB" id="A0A1Y2CPS5"/>
<evidence type="ECO:0000313" key="13">
    <source>
        <dbReference type="EMBL" id="ORY48844.1"/>
    </source>
</evidence>
<dbReference type="Proteomes" id="UP000193642">
    <property type="component" value="Unassembled WGS sequence"/>
</dbReference>
<keyword evidence="14" id="KW-1185">Reference proteome</keyword>
<comment type="similarity">
    <text evidence="10">Belongs to the chitin synthase family.</text>
</comment>
<comment type="caution">
    <text evidence="13">The sequence shown here is derived from an EMBL/GenBank/DDBJ whole genome shotgun (WGS) entry which is preliminary data.</text>
</comment>
<feature type="compositionally biased region" description="Polar residues" evidence="11">
    <location>
        <begin position="47"/>
        <end position="66"/>
    </location>
</feature>
<comment type="subcellular location">
    <subcellularLocation>
        <location evidence="1 10">Cell membrane</location>
        <topology evidence="1 10">Multi-pass membrane protein</topology>
    </subcellularLocation>
</comment>
<evidence type="ECO:0000256" key="1">
    <source>
        <dbReference type="ARBA" id="ARBA00004651"/>
    </source>
</evidence>
<reference evidence="13 14" key="1">
    <citation type="submission" date="2016-07" db="EMBL/GenBank/DDBJ databases">
        <title>Pervasive Adenine N6-methylation of Active Genes in Fungi.</title>
        <authorList>
            <consortium name="DOE Joint Genome Institute"/>
            <person name="Mondo S.J."/>
            <person name="Dannebaum R.O."/>
            <person name="Kuo R.C."/>
            <person name="Labutti K."/>
            <person name="Haridas S."/>
            <person name="Kuo A."/>
            <person name="Salamov A."/>
            <person name="Ahrendt S.R."/>
            <person name="Lipzen A."/>
            <person name="Sullivan W."/>
            <person name="Andreopoulos W.B."/>
            <person name="Clum A."/>
            <person name="Lindquist E."/>
            <person name="Daum C."/>
            <person name="Ramamoorthy G.K."/>
            <person name="Gryganskyi A."/>
            <person name="Culley D."/>
            <person name="Magnuson J.K."/>
            <person name="James T.Y."/>
            <person name="O'Malley M.A."/>
            <person name="Stajich J.E."/>
            <person name="Spatafora J.W."/>
            <person name="Visel A."/>
            <person name="Grigoriev I.V."/>
        </authorList>
    </citation>
    <scope>NUCLEOTIDE SEQUENCE [LARGE SCALE GENOMIC DNA]</scope>
    <source>
        <strain evidence="13 14">JEL800</strain>
    </source>
</reference>
<dbReference type="OrthoDB" id="26569at2759"/>
<sequence>MPSNIPPQSQKNSPETQQVSPGPPPQYTQQHNVQYQVEQQSIYPQQPLTAQTYYSPAPQESIQPVPQASAPGGYGQAAVMQHQQQPYIVYVAVPPQTIPGAQQVPTQIIQNPQHIIQAPQPVLQATPPNVQTTLNPQTGQPFYIATSQSTYSQPPQAYTSPSQPTYAQPAQQQAPPPPPQSAYAQPPQRVPPPQQAQIQPAQHVPLPTHIRTTSTTICTSPTKLHTSTINNRYAPMMRAKPRMSKQDIRLTDGEFIVKVPLSNEYLKHVVFKDNEEFTHLKYTAATTDPNDFAKTYTLRQKELGRKTKIAVVCTMYAEDDILFTKTMSAVHDNIMYLCDGNSNGKGWGPDSWKEVVVVIVSDGRSKVHPKTLMCCHHWAYFEFSTQVRVNSHLVTRFADTPGKNNPGKMFPMQTIFLLKEKNAKKINSHRWFFKAVCDQLDPEICILIDLLNATPTLQEPVARSQQSGSMDEELIEPLVAVQNFEYKMSNILDKPLESMFGYISVLPGAFSAYKYKALQGREPTWNECFGSEYVFAEDRILCFELVMRSDAQYVLKYVKLARAETDVPSELHDLIKQRRRWLNGSFFATIHALANTGRIFSSGHTFGRKLLLTIEAVYNFVNVLFSWFNIGNMYLAFYFLFNIASTSEIAACTGGVVSVQGADPFYPYGGSVSGVLRAIYLGSVMSMVIASLGNRPEAIKTMHITFVVIFAILMVFMVFMVYEDVPDFRNLVISILSTYVLYILSSIIHMDPWHVFTCLIQYLLAIPSFTNIIMVYAFCNIHDVSWGTKGITSASALPAVTTAKNEKGEAVATVELPSQNQDSDEWYANSLKKLDHEAAHLHDRSDDGPKETTTDDDFFKQFRTFIVMFWFFTNFLLVFIFTNGFVLDKITPKGAVNPYLGFLLWSVACLSLIRFTASTLYILEWAYQEFHDHLH</sequence>
<feature type="region of interest" description="Disordered" evidence="11">
    <location>
        <begin position="47"/>
        <end position="73"/>
    </location>
</feature>
<evidence type="ECO:0000256" key="3">
    <source>
        <dbReference type="ARBA" id="ARBA00022475"/>
    </source>
</evidence>
<keyword evidence="9 10" id="KW-0961">Cell wall biogenesis/degradation</keyword>
<evidence type="ECO:0000256" key="9">
    <source>
        <dbReference type="ARBA" id="ARBA00023316"/>
    </source>
</evidence>
<feature type="domain" description="Chitin synthase N-terminal" evidence="12">
    <location>
        <begin position="245"/>
        <end position="307"/>
    </location>
</feature>
<dbReference type="Pfam" id="PF01644">
    <property type="entry name" value="Chitin_synth_1"/>
    <property type="match status" value="2"/>
</dbReference>
<dbReference type="InterPro" id="IPR004835">
    <property type="entry name" value="Chitin_synth"/>
</dbReference>
<feature type="transmembrane region" description="Helical" evidence="10">
    <location>
        <begin position="865"/>
        <end position="887"/>
    </location>
</feature>
<dbReference type="GO" id="GO:0071555">
    <property type="term" value="P:cell wall organization"/>
    <property type="evidence" value="ECO:0007669"/>
    <property type="project" value="UniProtKB-KW"/>
</dbReference>
<keyword evidence="3 10" id="KW-1003">Cell membrane</keyword>
<comment type="catalytic activity">
    <reaction evidence="10">
        <text>[(1-&gt;4)-N-acetyl-beta-D-glucosaminyl](n) + UDP-N-acetyl-alpha-D-glucosamine = [(1-&gt;4)-N-acetyl-beta-D-glucosaminyl](n+1) + UDP + H(+)</text>
        <dbReference type="Rhea" id="RHEA:16637"/>
        <dbReference type="Rhea" id="RHEA-COMP:9593"/>
        <dbReference type="Rhea" id="RHEA-COMP:9595"/>
        <dbReference type="ChEBI" id="CHEBI:15378"/>
        <dbReference type="ChEBI" id="CHEBI:17029"/>
        <dbReference type="ChEBI" id="CHEBI:57705"/>
        <dbReference type="ChEBI" id="CHEBI:58223"/>
        <dbReference type="EC" id="2.4.1.16"/>
    </reaction>
</comment>
<feature type="transmembrane region" description="Helical" evidence="10">
    <location>
        <begin position="665"/>
        <end position="692"/>
    </location>
</feature>
<keyword evidence="7 10" id="KW-1133">Transmembrane helix</keyword>
<feature type="region of interest" description="Disordered" evidence="11">
    <location>
        <begin position="1"/>
        <end position="29"/>
    </location>
</feature>
<evidence type="ECO:0000256" key="7">
    <source>
        <dbReference type="ARBA" id="ARBA00022989"/>
    </source>
</evidence>